<sequence length="191" mass="21879">MKHLKRILTFTLVLSIIFTGVFNSSLASAQMVNISESPDEVILDDPTIYDGKPSSNSQQRASLRSENPLMDHVKVLAFFSAMRGYITYFEREVTKKIVNKVTRAVKDLVEEYGVDKLSWKGPKKSSFNDDNHTLFILSYDRVQILRVDMKVLKKPKQGYVGNIHMHVQPDMSEHIDIVDVEFGKDIPSFPW</sequence>
<protein>
    <recommendedName>
        <fullName evidence="4">DUF3888 domain-containing protein</fullName>
    </recommendedName>
</protein>
<gene>
    <name evidence="2" type="ORF">BPA01_55020</name>
</gene>
<comment type="caution">
    <text evidence="2">The sequence shown here is derived from an EMBL/GenBank/DDBJ whole genome shotgun (WGS) entry which is preliminary data.</text>
</comment>
<dbReference type="Proteomes" id="UP000316882">
    <property type="component" value="Unassembled WGS sequence"/>
</dbReference>
<evidence type="ECO:0008006" key="4">
    <source>
        <dbReference type="Google" id="ProtNLM"/>
    </source>
</evidence>
<evidence type="ECO:0000313" key="3">
    <source>
        <dbReference type="Proteomes" id="UP000316882"/>
    </source>
</evidence>
<organism evidence="2 3">
    <name type="scientific">Brevibacillus parabrevis</name>
    <dbReference type="NCBI Taxonomy" id="54914"/>
    <lineage>
        <taxon>Bacteria</taxon>
        <taxon>Bacillati</taxon>
        <taxon>Bacillota</taxon>
        <taxon>Bacilli</taxon>
        <taxon>Bacillales</taxon>
        <taxon>Paenibacillaceae</taxon>
        <taxon>Brevibacillus</taxon>
    </lineage>
</organism>
<name>A0A4Y3PN01_BREPA</name>
<feature type="signal peptide" evidence="1">
    <location>
        <begin position="1"/>
        <end position="29"/>
    </location>
</feature>
<keyword evidence="3" id="KW-1185">Reference proteome</keyword>
<accession>A0A4Y3PN01</accession>
<evidence type="ECO:0000256" key="1">
    <source>
        <dbReference type="SAM" id="SignalP"/>
    </source>
</evidence>
<keyword evidence="1" id="KW-0732">Signal</keyword>
<reference evidence="2 3" key="1">
    <citation type="submission" date="2019-06" db="EMBL/GenBank/DDBJ databases">
        <title>Whole genome shotgun sequence of Brevibacillus parabrevis NBRC 12334.</title>
        <authorList>
            <person name="Hosoyama A."/>
            <person name="Uohara A."/>
            <person name="Ohji S."/>
            <person name="Ichikawa N."/>
        </authorList>
    </citation>
    <scope>NUCLEOTIDE SEQUENCE [LARGE SCALE GENOMIC DNA]</scope>
    <source>
        <strain evidence="2 3">NBRC 12334</strain>
    </source>
</reference>
<dbReference type="AlphaFoldDB" id="A0A4Y3PN01"/>
<dbReference type="Pfam" id="PF14005">
    <property type="entry name" value="YpjP"/>
    <property type="match status" value="1"/>
</dbReference>
<evidence type="ECO:0000313" key="2">
    <source>
        <dbReference type="EMBL" id="GEB35922.1"/>
    </source>
</evidence>
<feature type="chain" id="PRO_5022901234" description="DUF3888 domain-containing protein" evidence="1">
    <location>
        <begin position="30"/>
        <end position="191"/>
    </location>
</feature>
<dbReference type="InterPro" id="IPR025616">
    <property type="entry name" value="YpjP"/>
</dbReference>
<dbReference type="RefSeq" id="WP_122964561.1">
    <property type="nucleotide sequence ID" value="NZ_BJMH01000074.1"/>
</dbReference>
<proteinExistence type="predicted"/>
<dbReference type="EMBL" id="BJMH01000074">
    <property type="protein sequence ID" value="GEB35922.1"/>
    <property type="molecule type" value="Genomic_DNA"/>
</dbReference>